<evidence type="ECO:0000313" key="2">
    <source>
        <dbReference type="Proteomes" id="UP001320420"/>
    </source>
</evidence>
<organism evidence="1 2">
    <name type="scientific">Diatrype stigma</name>
    <dbReference type="NCBI Taxonomy" id="117547"/>
    <lineage>
        <taxon>Eukaryota</taxon>
        <taxon>Fungi</taxon>
        <taxon>Dikarya</taxon>
        <taxon>Ascomycota</taxon>
        <taxon>Pezizomycotina</taxon>
        <taxon>Sordariomycetes</taxon>
        <taxon>Xylariomycetidae</taxon>
        <taxon>Xylariales</taxon>
        <taxon>Diatrypaceae</taxon>
        <taxon>Diatrype</taxon>
    </lineage>
</organism>
<name>A0AAN9YEZ5_9PEZI</name>
<dbReference type="EMBL" id="JAKJXP020000218">
    <property type="protein sequence ID" value="KAK7737965.1"/>
    <property type="molecule type" value="Genomic_DNA"/>
</dbReference>
<dbReference type="AlphaFoldDB" id="A0AAN9YEZ5"/>
<gene>
    <name evidence="1" type="ORF">SLS62_011419</name>
</gene>
<sequence>MEVQIKDVKLFIDATDRSMGFTLAFDRVRDQTKHIGHLCDMYDGEDDSIVTGFVFQNDKATKLGLRLEVAIQKMIY</sequence>
<dbReference type="Proteomes" id="UP001320420">
    <property type="component" value="Unassembled WGS sequence"/>
</dbReference>
<keyword evidence="2" id="KW-1185">Reference proteome</keyword>
<proteinExistence type="predicted"/>
<reference evidence="1 2" key="1">
    <citation type="submission" date="2024-02" db="EMBL/GenBank/DDBJ databases">
        <title>De novo assembly and annotation of 12 fungi associated with fruit tree decline syndrome in Ontario, Canada.</title>
        <authorList>
            <person name="Sulman M."/>
            <person name="Ellouze W."/>
            <person name="Ilyukhin E."/>
        </authorList>
    </citation>
    <scope>NUCLEOTIDE SEQUENCE [LARGE SCALE GENOMIC DNA]</scope>
    <source>
        <strain evidence="1 2">M11/M66-122</strain>
    </source>
</reference>
<comment type="caution">
    <text evidence="1">The sequence shown here is derived from an EMBL/GenBank/DDBJ whole genome shotgun (WGS) entry which is preliminary data.</text>
</comment>
<accession>A0AAN9YEZ5</accession>
<protein>
    <submittedName>
        <fullName evidence="1">Uncharacterized protein</fullName>
    </submittedName>
</protein>
<evidence type="ECO:0000313" key="1">
    <source>
        <dbReference type="EMBL" id="KAK7737965.1"/>
    </source>
</evidence>